<feature type="transmembrane region" description="Helical" evidence="1">
    <location>
        <begin position="225"/>
        <end position="246"/>
    </location>
</feature>
<protein>
    <recommendedName>
        <fullName evidence="4">Secreted protein</fullName>
    </recommendedName>
</protein>
<name>A0A8J3YU09_9ACTN</name>
<proteinExistence type="predicted"/>
<feature type="transmembrane region" description="Helical" evidence="1">
    <location>
        <begin position="194"/>
        <end position="213"/>
    </location>
</feature>
<feature type="transmembrane region" description="Helical" evidence="1">
    <location>
        <begin position="406"/>
        <end position="428"/>
    </location>
</feature>
<keyword evidence="1" id="KW-1133">Transmembrane helix</keyword>
<evidence type="ECO:0000313" key="3">
    <source>
        <dbReference type="Proteomes" id="UP000619260"/>
    </source>
</evidence>
<evidence type="ECO:0000256" key="1">
    <source>
        <dbReference type="SAM" id="Phobius"/>
    </source>
</evidence>
<organism evidence="2 3">
    <name type="scientific">Virgisporangium aliadipatigenens</name>
    <dbReference type="NCBI Taxonomy" id="741659"/>
    <lineage>
        <taxon>Bacteria</taxon>
        <taxon>Bacillati</taxon>
        <taxon>Actinomycetota</taxon>
        <taxon>Actinomycetes</taxon>
        <taxon>Micromonosporales</taxon>
        <taxon>Micromonosporaceae</taxon>
        <taxon>Virgisporangium</taxon>
    </lineage>
</organism>
<reference evidence="2" key="1">
    <citation type="submission" date="2021-01" db="EMBL/GenBank/DDBJ databases">
        <title>Whole genome shotgun sequence of Virgisporangium aliadipatigenens NBRC 105644.</title>
        <authorList>
            <person name="Komaki H."/>
            <person name="Tamura T."/>
        </authorList>
    </citation>
    <scope>NUCLEOTIDE SEQUENCE</scope>
    <source>
        <strain evidence="2">NBRC 105644</strain>
    </source>
</reference>
<gene>
    <name evidence="2" type="ORF">Val02_67610</name>
</gene>
<dbReference type="Proteomes" id="UP000619260">
    <property type="component" value="Unassembled WGS sequence"/>
</dbReference>
<keyword evidence="1" id="KW-0812">Transmembrane</keyword>
<comment type="caution">
    <text evidence="2">The sequence shown here is derived from an EMBL/GenBank/DDBJ whole genome shotgun (WGS) entry which is preliminary data.</text>
</comment>
<evidence type="ECO:0000313" key="2">
    <source>
        <dbReference type="EMBL" id="GIJ49875.1"/>
    </source>
</evidence>
<sequence length="436" mass="45713">MTVMTRPAPSGRLRIAAGRTPGQLFLALVAVAAMVLLSGIVVAVAAGQRSTLADEVATEDGPAADRALRLYRALSDADATVAAAFLATGVEPPALRTRYDDDIATASAALRRAAADGGGGPQVEVLTAQLPVYTGLVEKARAYQRQQLPLGAAYLREASGLMRDTLLPAAFELSRERRAELGADRSAAGATQEWGLIVLVVTLGLLLFVQRRLFRRTNRVFNRGLVAATLAVLLTGGLLVGGDIAASGDLSASHARGSFPGSVLAQAQVVALQARADEALALVARGSGQEFEKDYNSRMAELVGEDGKSGLLGRAAPVLAAADRSSADGRVLADAARAARDWWEAHRRMRAAEDEGDYAQAVRLAVGTDPGTATEHFTRLDEMLGQLLENAQRRFGREAAGADVPWRFVAVGAMLLALLGAAGAAAGLQQRIGEYR</sequence>
<evidence type="ECO:0008006" key="4">
    <source>
        <dbReference type="Google" id="ProtNLM"/>
    </source>
</evidence>
<dbReference type="EMBL" id="BOPF01000031">
    <property type="protein sequence ID" value="GIJ49875.1"/>
    <property type="molecule type" value="Genomic_DNA"/>
</dbReference>
<accession>A0A8J3YU09</accession>
<dbReference type="AlphaFoldDB" id="A0A8J3YU09"/>
<keyword evidence="3" id="KW-1185">Reference proteome</keyword>
<keyword evidence="1" id="KW-0472">Membrane</keyword>